<accession>A0A1F8BME5</accession>
<dbReference type="AlphaFoldDB" id="A0A1F8BME5"/>
<comment type="caution">
    <text evidence="1">The sequence shown here is derived from an EMBL/GenBank/DDBJ whole genome shotgun (WGS) entry which is preliminary data.</text>
</comment>
<name>A0A1F8BME5_9BACT</name>
<organism evidence="1 2">
    <name type="scientific">Candidatus Woesebacteria bacterium RIFCSPLOWO2_01_FULL_39_21</name>
    <dbReference type="NCBI Taxonomy" id="1802519"/>
    <lineage>
        <taxon>Bacteria</taxon>
        <taxon>Candidatus Woeseibacteriota</taxon>
    </lineage>
</organism>
<reference evidence="1 2" key="1">
    <citation type="journal article" date="2016" name="Nat. Commun.">
        <title>Thousands of microbial genomes shed light on interconnected biogeochemical processes in an aquifer system.</title>
        <authorList>
            <person name="Anantharaman K."/>
            <person name="Brown C.T."/>
            <person name="Hug L.A."/>
            <person name="Sharon I."/>
            <person name="Castelle C.J."/>
            <person name="Probst A.J."/>
            <person name="Thomas B.C."/>
            <person name="Singh A."/>
            <person name="Wilkins M.J."/>
            <person name="Karaoz U."/>
            <person name="Brodie E.L."/>
            <person name="Williams K.H."/>
            <person name="Hubbard S.S."/>
            <person name="Banfield J.F."/>
        </authorList>
    </citation>
    <scope>NUCLEOTIDE SEQUENCE [LARGE SCALE GENOMIC DNA]</scope>
</reference>
<proteinExistence type="predicted"/>
<evidence type="ECO:0000313" key="1">
    <source>
        <dbReference type="EMBL" id="OGM64448.1"/>
    </source>
</evidence>
<dbReference type="EMBL" id="MGHF01000006">
    <property type="protein sequence ID" value="OGM64448.1"/>
    <property type="molecule type" value="Genomic_DNA"/>
</dbReference>
<gene>
    <name evidence="1" type="ORF">A2961_04290</name>
</gene>
<dbReference type="STRING" id="1802519.A2961_04290"/>
<dbReference type="Proteomes" id="UP000177082">
    <property type="component" value="Unassembled WGS sequence"/>
</dbReference>
<sequence>MIGWSKPDGAAACDAYDSGAWRNGVGQGNYTGGLNPRYGPFWYTQTTRDKSGRSVGCIKPNGWLCSQPYYAVDQWDRWLAEGISFWAKPDVTCRISQTTPGTVNAEVPENFTADCAGSGRGQTRIFYKSTAAAANALWTQSNGQITGSGLITDNITFPSAEDYYVTVISISGPSEARCSGNPWCPEWDPVTATSVTDCRAWVDCNQGSETVNGIVGNDVITVSAQPPPAGCEVTAVTDTNNLQIGEVRDVYATVKPTGGATIDQVLFQSQNNSIARMNGDAAVSPSYIYTDNTDFSDILGRTITATGVEGVGVGNTTILVTAYLTPSFGNISCSSTGVADPDGTVTVILPGPWWQTVGGNVFANGSISSMIPFACTPPGCDPYLVRELNDNSSLYPGITLYNSATAPNFGMGNGRLVRDNLEENWLVNSSTPYSSATRHDYSYFFNKIPVGVTPQNPTTPVNGNLSCVSCSFDGYEWYTYTGDFTIESLTLAVNQNAVLFVNGNLTINGNIDMPTPASQFFMAVVNGTINIQNPSLNPPTQTVNGIFVGNQFVVSAGPSQLVANGSVISWGQVNLARDLVARNTTEPAELFNFKPGYVIRMPKALLKRGGLWRELAP</sequence>
<evidence type="ECO:0000313" key="2">
    <source>
        <dbReference type="Proteomes" id="UP000177082"/>
    </source>
</evidence>
<protein>
    <submittedName>
        <fullName evidence="1">Uncharacterized protein</fullName>
    </submittedName>
</protein>